<accession>A0A134BCD8</accession>
<proteinExistence type="predicted"/>
<dbReference type="EMBL" id="LSDK01000035">
    <property type="protein sequence ID" value="KXB77601.1"/>
    <property type="molecule type" value="Genomic_DNA"/>
</dbReference>
<name>A0A134BCD8_9PORP</name>
<keyword evidence="2" id="KW-1185">Reference proteome</keyword>
<evidence type="ECO:0000313" key="1">
    <source>
        <dbReference type="EMBL" id="KXB77601.1"/>
    </source>
</evidence>
<evidence type="ECO:0000313" key="2">
    <source>
        <dbReference type="Proteomes" id="UP000070224"/>
    </source>
</evidence>
<dbReference type="AlphaFoldDB" id="A0A134BCD8"/>
<protein>
    <submittedName>
        <fullName evidence="1">Uncharacterized protein</fullName>
    </submittedName>
</protein>
<gene>
    <name evidence="1" type="ORF">HMPREF3185_00483</name>
</gene>
<dbReference type="Proteomes" id="UP000070224">
    <property type="component" value="Unassembled WGS sequence"/>
</dbReference>
<organism evidence="1 2">
    <name type="scientific">Porphyromonas somerae</name>
    <dbReference type="NCBI Taxonomy" id="322095"/>
    <lineage>
        <taxon>Bacteria</taxon>
        <taxon>Pseudomonadati</taxon>
        <taxon>Bacteroidota</taxon>
        <taxon>Bacteroidia</taxon>
        <taxon>Bacteroidales</taxon>
        <taxon>Porphyromonadaceae</taxon>
        <taxon>Porphyromonas</taxon>
    </lineage>
</organism>
<dbReference type="STRING" id="322095.HMPREF3185_00483"/>
<reference evidence="2" key="1">
    <citation type="submission" date="2016-01" db="EMBL/GenBank/DDBJ databases">
        <authorList>
            <person name="Mitreva M."/>
            <person name="Pepin K.H."/>
            <person name="Mihindukulasuriya K.A."/>
            <person name="Fulton R."/>
            <person name="Fronick C."/>
            <person name="O'Laughlin M."/>
            <person name="Miner T."/>
            <person name="Herter B."/>
            <person name="Rosa B.A."/>
            <person name="Cordes M."/>
            <person name="Tomlinson C."/>
            <person name="Wollam A."/>
            <person name="Palsikar V.B."/>
            <person name="Mardis E.R."/>
            <person name="Wilson R.K."/>
        </authorList>
    </citation>
    <scope>NUCLEOTIDE SEQUENCE [LARGE SCALE GENOMIC DNA]</scope>
    <source>
        <strain evidence="2">KA00683</strain>
    </source>
</reference>
<comment type="caution">
    <text evidence="1">The sequence shown here is derived from an EMBL/GenBank/DDBJ whole genome shotgun (WGS) entry which is preliminary data.</text>
</comment>
<sequence length="58" mass="6456">MFHCRSYSFLGGRRRGRTISGERLALRITKILICSSASFPFSERKAGSSSGMTAEVRE</sequence>